<reference evidence="1 2" key="1">
    <citation type="submission" date="2018-06" db="EMBL/GenBank/DDBJ databases">
        <title>Comparative genomics reveals the genomic features of Rhizophagus irregularis, R. cerebriforme, R. diaphanum and Gigaspora rosea, and their symbiotic lifestyle signature.</title>
        <authorList>
            <person name="Morin E."/>
            <person name="San Clemente H."/>
            <person name="Chen E.C.H."/>
            <person name="De La Providencia I."/>
            <person name="Hainaut M."/>
            <person name="Kuo A."/>
            <person name="Kohler A."/>
            <person name="Murat C."/>
            <person name="Tang N."/>
            <person name="Roy S."/>
            <person name="Loubradou J."/>
            <person name="Henrissat B."/>
            <person name="Grigoriev I.V."/>
            <person name="Corradi N."/>
            <person name="Roux C."/>
            <person name="Martin F.M."/>
        </authorList>
    </citation>
    <scope>NUCLEOTIDE SEQUENCE [LARGE SCALE GENOMIC DNA]</scope>
    <source>
        <strain evidence="1 2">DAOM 227022</strain>
    </source>
</reference>
<dbReference type="Proteomes" id="UP000265703">
    <property type="component" value="Unassembled WGS sequence"/>
</dbReference>
<protein>
    <recommendedName>
        <fullName evidence="3">F-box domain-containing protein</fullName>
    </recommendedName>
</protein>
<evidence type="ECO:0000313" key="2">
    <source>
        <dbReference type="Proteomes" id="UP000265703"/>
    </source>
</evidence>
<dbReference type="InterPro" id="IPR032675">
    <property type="entry name" value="LRR_dom_sf"/>
</dbReference>
<sequence>MNLSRAIYRVYFIAIVLGKNLPCPVIYENSYFEEIISDGLTNLISLQNNLKSVTLRSDTIYSETNFTTSSLTKSSLTLTKLKIIQYYISLSFISMFTNLQELILSFDINNSFIDFNQYITFSQLRVLKFLFACPRVETLIGFLEINGKNLTEFYVGDHDNTLNLAIAKFCPNLKILFTIFEGNELETLKVILNSCQYLENIRVWCNDGYLNDKKFLDVLVKHSPKNFYELEIYYCSPSEILPDELEKFFISWKSRAPQKSLSLIIFNDNNETFSLDMKNMEIIKKYMETGLIKKFESKKYNFHEF</sequence>
<accession>A0A397TB28</accession>
<dbReference type="AlphaFoldDB" id="A0A397TB28"/>
<organism evidence="1 2">
    <name type="scientific">Glomus cerebriforme</name>
    <dbReference type="NCBI Taxonomy" id="658196"/>
    <lineage>
        <taxon>Eukaryota</taxon>
        <taxon>Fungi</taxon>
        <taxon>Fungi incertae sedis</taxon>
        <taxon>Mucoromycota</taxon>
        <taxon>Glomeromycotina</taxon>
        <taxon>Glomeromycetes</taxon>
        <taxon>Glomerales</taxon>
        <taxon>Glomeraceae</taxon>
        <taxon>Glomus</taxon>
    </lineage>
</organism>
<dbReference type="SUPFAM" id="SSF52047">
    <property type="entry name" value="RNI-like"/>
    <property type="match status" value="1"/>
</dbReference>
<gene>
    <name evidence="1" type="ORF">C1645_804041</name>
</gene>
<proteinExistence type="predicted"/>
<evidence type="ECO:0000313" key="1">
    <source>
        <dbReference type="EMBL" id="RIA93467.1"/>
    </source>
</evidence>
<evidence type="ECO:0008006" key="3">
    <source>
        <dbReference type="Google" id="ProtNLM"/>
    </source>
</evidence>
<comment type="caution">
    <text evidence="1">The sequence shown here is derived from an EMBL/GenBank/DDBJ whole genome shotgun (WGS) entry which is preliminary data.</text>
</comment>
<dbReference type="EMBL" id="QKYT01000103">
    <property type="protein sequence ID" value="RIA93467.1"/>
    <property type="molecule type" value="Genomic_DNA"/>
</dbReference>
<name>A0A397TB28_9GLOM</name>
<keyword evidence="2" id="KW-1185">Reference proteome</keyword>
<dbReference type="Gene3D" id="3.80.10.10">
    <property type="entry name" value="Ribonuclease Inhibitor"/>
    <property type="match status" value="1"/>
</dbReference>